<dbReference type="SUPFAM" id="SSF53067">
    <property type="entry name" value="Actin-like ATPase domain"/>
    <property type="match status" value="2"/>
</dbReference>
<dbReference type="PANTHER" id="PTHR10196">
    <property type="entry name" value="SUGAR KINASE"/>
    <property type="match status" value="1"/>
</dbReference>
<comment type="similarity">
    <text evidence="1">Belongs to the FGGY kinase family.</text>
</comment>
<evidence type="ECO:0000256" key="3">
    <source>
        <dbReference type="ARBA" id="ARBA00022741"/>
    </source>
</evidence>
<dbReference type="GO" id="GO:0005524">
    <property type="term" value="F:ATP binding"/>
    <property type="evidence" value="ECO:0007669"/>
    <property type="project" value="UniProtKB-KW"/>
</dbReference>
<keyword evidence="6" id="KW-1015">Disulfide bond</keyword>
<dbReference type="InterPro" id="IPR000577">
    <property type="entry name" value="Carb_kinase_FGGY"/>
</dbReference>
<dbReference type="GO" id="GO:0008993">
    <property type="term" value="F:rhamnulokinase activity"/>
    <property type="evidence" value="ECO:0007669"/>
    <property type="project" value="InterPro"/>
</dbReference>
<dbReference type="RefSeq" id="WP_132016222.1">
    <property type="nucleotide sequence ID" value="NZ_SLUN01000033.1"/>
</dbReference>
<evidence type="ECO:0000313" key="11">
    <source>
        <dbReference type="Proteomes" id="UP000295008"/>
    </source>
</evidence>
<dbReference type="Proteomes" id="UP000295008">
    <property type="component" value="Unassembled WGS sequence"/>
</dbReference>
<keyword evidence="11" id="KW-1185">Reference proteome</keyword>
<evidence type="ECO:0000259" key="9">
    <source>
        <dbReference type="Pfam" id="PF02782"/>
    </source>
</evidence>
<dbReference type="OrthoDB" id="9761504at2"/>
<sequence length="499" mass="54687">MEETLNLLAVDLGAESGRTILGRLEGENLTLEEVNRFLNEPVYLGRHLYWDLPGLLREIKKGMRSAYQRAGSLNGIGVDTWGVDFGLLSASGELLGNPVHYRDSRTDGIMPRFFGKVPQAEVYRQTGIQMMPINTSCQLLALSEGHPELLECAASLLFIPGLLTYFLSGVKANDTTIASTSQLYNPVVQDWAFDLIKGLSLPRSLFAPLVQPGTVLGELTPDTAAELGMSAKVIAIGGHDTASAVAAIPATEDPFVYISCGTWSLIGTELREPLINARAQALNFTNEVGVDHRIRFLKNVIGLWLLQRCRQSWSKQGQDYDYAQLTQLAAAAEPWRTLIDPDAPEFLNPRDMVEAIRQFVEKTGQPVPDSPGAMVRCILESLALKYWWVVGRLEELTGARYHGIHMVGGGTKNELLCQLTADITGQPVLTGPIEATAIGNLLTQALALGKIADLEALRRIVRVSFPPRVYQPAAPDPNSNAAKQRFLQLLERENSATMN</sequence>
<evidence type="ECO:0000256" key="2">
    <source>
        <dbReference type="ARBA" id="ARBA00022679"/>
    </source>
</evidence>
<proteinExistence type="inferred from homology"/>
<evidence type="ECO:0000259" key="8">
    <source>
        <dbReference type="Pfam" id="PF00370"/>
    </source>
</evidence>
<dbReference type="Gene3D" id="3.30.420.40">
    <property type="match status" value="2"/>
</dbReference>
<evidence type="ECO:0000256" key="4">
    <source>
        <dbReference type="ARBA" id="ARBA00022777"/>
    </source>
</evidence>
<keyword evidence="4 10" id="KW-0418">Kinase</keyword>
<dbReference type="CDD" id="cd07771">
    <property type="entry name" value="ASKHA_NBD_FGGY_RhaB-like"/>
    <property type="match status" value="1"/>
</dbReference>
<dbReference type="InterPro" id="IPR013449">
    <property type="entry name" value="Rhamnulokinase"/>
</dbReference>
<dbReference type="Pfam" id="PF02782">
    <property type="entry name" value="FGGY_C"/>
    <property type="match status" value="1"/>
</dbReference>
<protein>
    <submittedName>
        <fullName evidence="10">Rhamnulokinase</fullName>
    </submittedName>
</protein>
<dbReference type="Pfam" id="PF00370">
    <property type="entry name" value="FGGY_N"/>
    <property type="match status" value="1"/>
</dbReference>
<keyword evidence="3" id="KW-0547">Nucleotide-binding</keyword>
<dbReference type="GO" id="GO:0006071">
    <property type="term" value="P:glycerol metabolic process"/>
    <property type="evidence" value="ECO:0007669"/>
    <property type="project" value="TreeGrafter"/>
</dbReference>
<dbReference type="GO" id="GO:0004370">
    <property type="term" value="F:glycerol kinase activity"/>
    <property type="evidence" value="ECO:0007669"/>
    <property type="project" value="TreeGrafter"/>
</dbReference>
<dbReference type="GO" id="GO:0005829">
    <property type="term" value="C:cytosol"/>
    <property type="evidence" value="ECO:0007669"/>
    <property type="project" value="TreeGrafter"/>
</dbReference>
<dbReference type="GO" id="GO:0019301">
    <property type="term" value="P:rhamnose catabolic process"/>
    <property type="evidence" value="ECO:0007669"/>
    <property type="project" value="InterPro"/>
</dbReference>
<evidence type="ECO:0000256" key="7">
    <source>
        <dbReference type="ARBA" id="ARBA00023308"/>
    </source>
</evidence>
<evidence type="ECO:0000313" key="10">
    <source>
        <dbReference type="EMBL" id="TCL61522.1"/>
    </source>
</evidence>
<organism evidence="10 11">
    <name type="scientific">Hydrogenispora ethanolica</name>
    <dbReference type="NCBI Taxonomy" id="1082276"/>
    <lineage>
        <taxon>Bacteria</taxon>
        <taxon>Bacillati</taxon>
        <taxon>Bacillota</taxon>
        <taxon>Hydrogenispora</taxon>
    </lineage>
</organism>
<keyword evidence="7" id="KW-0684">Rhamnose metabolism</keyword>
<dbReference type="InterPro" id="IPR043129">
    <property type="entry name" value="ATPase_NBD"/>
</dbReference>
<keyword evidence="2" id="KW-0808">Transferase</keyword>
<evidence type="ECO:0000256" key="6">
    <source>
        <dbReference type="ARBA" id="ARBA00023157"/>
    </source>
</evidence>
<accession>A0A4R1R851</accession>
<dbReference type="AlphaFoldDB" id="A0A4R1R851"/>
<dbReference type="InterPro" id="IPR018484">
    <property type="entry name" value="FGGY_N"/>
</dbReference>
<feature type="domain" description="Carbohydrate kinase FGGY C-terminal" evidence="9">
    <location>
        <begin position="256"/>
        <end position="447"/>
    </location>
</feature>
<comment type="caution">
    <text evidence="10">The sequence shown here is derived from an EMBL/GenBank/DDBJ whole genome shotgun (WGS) entry which is preliminary data.</text>
</comment>
<dbReference type="InterPro" id="IPR018485">
    <property type="entry name" value="FGGY_C"/>
</dbReference>
<dbReference type="EMBL" id="SLUN01000033">
    <property type="protein sequence ID" value="TCL61522.1"/>
    <property type="molecule type" value="Genomic_DNA"/>
</dbReference>
<dbReference type="PIRSF" id="PIRSF000538">
    <property type="entry name" value="GlpK"/>
    <property type="match status" value="1"/>
</dbReference>
<gene>
    <name evidence="10" type="ORF">EDC14_103327</name>
</gene>
<feature type="domain" description="Carbohydrate kinase FGGY N-terminal" evidence="8">
    <location>
        <begin position="8"/>
        <end position="245"/>
    </location>
</feature>
<dbReference type="PANTHER" id="PTHR10196:SF93">
    <property type="entry name" value="L-RHAMNULOKINASE"/>
    <property type="match status" value="1"/>
</dbReference>
<reference evidence="10 11" key="1">
    <citation type="submission" date="2019-03" db="EMBL/GenBank/DDBJ databases">
        <title>Genomic Encyclopedia of Type Strains, Phase IV (KMG-IV): sequencing the most valuable type-strain genomes for metagenomic binning, comparative biology and taxonomic classification.</title>
        <authorList>
            <person name="Goeker M."/>
        </authorList>
    </citation>
    <scope>NUCLEOTIDE SEQUENCE [LARGE SCALE GENOMIC DNA]</scope>
    <source>
        <strain evidence="10 11">LX-B</strain>
    </source>
</reference>
<evidence type="ECO:0000256" key="5">
    <source>
        <dbReference type="ARBA" id="ARBA00022840"/>
    </source>
</evidence>
<name>A0A4R1R851_HYDET</name>
<evidence type="ECO:0000256" key="1">
    <source>
        <dbReference type="ARBA" id="ARBA00009156"/>
    </source>
</evidence>
<keyword evidence="5" id="KW-0067">ATP-binding</keyword>